<accession>A0ABP7RZ12</accession>
<organism evidence="1 2">
    <name type="scientific">Comamonas faecalis</name>
    <dbReference type="NCBI Taxonomy" id="1387849"/>
    <lineage>
        <taxon>Bacteria</taxon>
        <taxon>Pseudomonadati</taxon>
        <taxon>Pseudomonadota</taxon>
        <taxon>Betaproteobacteria</taxon>
        <taxon>Burkholderiales</taxon>
        <taxon>Comamonadaceae</taxon>
        <taxon>Comamonas</taxon>
    </lineage>
</organism>
<sequence length="82" mass="8786">MEREIHLKTIVCEVVTGHPPGYWRETFGKRVRDVLSSPDLLVYSQCLETAHALVNGGVAHEAQLRAILTASYGGAAAGAAKP</sequence>
<comment type="caution">
    <text evidence="1">The sequence shown here is derived from an EMBL/GenBank/DDBJ whole genome shotgun (WGS) entry which is preliminary data.</text>
</comment>
<name>A0ABP7RZ12_9BURK</name>
<evidence type="ECO:0000313" key="1">
    <source>
        <dbReference type="EMBL" id="GAA4004279.1"/>
    </source>
</evidence>
<proteinExistence type="predicted"/>
<dbReference type="EMBL" id="BAABBP010000038">
    <property type="protein sequence ID" value="GAA4004279.1"/>
    <property type="molecule type" value="Genomic_DNA"/>
</dbReference>
<reference evidence="2" key="1">
    <citation type="journal article" date="2019" name="Int. J. Syst. Evol. Microbiol.">
        <title>The Global Catalogue of Microorganisms (GCM) 10K type strain sequencing project: providing services to taxonomists for standard genome sequencing and annotation.</title>
        <authorList>
            <consortium name="The Broad Institute Genomics Platform"/>
            <consortium name="The Broad Institute Genome Sequencing Center for Infectious Disease"/>
            <person name="Wu L."/>
            <person name="Ma J."/>
        </authorList>
    </citation>
    <scope>NUCLEOTIDE SEQUENCE [LARGE SCALE GENOMIC DNA]</scope>
    <source>
        <strain evidence="2">JCM 17561</strain>
    </source>
</reference>
<protein>
    <submittedName>
        <fullName evidence="1">Uncharacterized protein</fullName>
    </submittedName>
</protein>
<gene>
    <name evidence="1" type="ORF">GCM10022279_30250</name>
</gene>
<dbReference type="Proteomes" id="UP001501627">
    <property type="component" value="Unassembled WGS sequence"/>
</dbReference>
<evidence type="ECO:0000313" key="2">
    <source>
        <dbReference type="Proteomes" id="UP001501627"/>
    </source>
</evidence>
<keyword evidence="2" id="KW-1185">Reference proteome</keyword>